<dbReference type="FunFam" id="1.10.10.10:FF:000001">
    <property type="entry name" value="LysR family transcriptional regulator"/>
    <property type="match status" value="1"/>
</dbReference>
<sequence length="309" mass="34656">MEIHQLDYVLAVAHHQNFSRAAEDIKVSQPSLSQQITKLESELGTSLFERTTRYVQLTPAGREFVTHAKRILSEVSEARDCIQEYVSIKKGHLKLGALAVVGYYNLPNLMSSFQKKFPGIKLDILEGQCEDLLYMLHSSKIDAAFVQITKPNQSFRVNTLVTDKMVLVTNYLHPLANRLSVELKELQNEKFIITPATSGHYQDFHNACLIANFTPTIVMSCAVVKTMLSFVREGLGVTVLSSKVAEEERDAGIKIIPLTPSIHREIALVTRNNTGLPPALKVFLKFTSQWLKTESEPQMPVMQQLAQSS</sequence>
<dbReference type="GO" id="GO:0003677">
    <property type="term" value="F:DNA binding"/>
    <property type="evidence" value="ECO:0007669"/>
    <property type="project" value="UniProtKB-KW"/>
</dbReference>
<dbReference type="SUPFAM" id="SSF46785">
    <property type="entry name" value="Winged helix' DNA-binding domain"/>
    <property type="match status" value="1"/>
</dbReference>
<evidence type="ECO:0000313" key="6">
    <source>
        <dbReference type="EMBL" id="TEB10891.1"/>
    </source>
</evidence>
<keyword evidence="4" id="KW-0804">Transcription</keyword>
<dbReference type="PANTHER" id="PTHR30419:SF28">
    <property type="entry name" value="HTH-TYPE TRANSCRIPTIONAL REGULATOR BSDA"/>
    <property type="match status" value="1"/>
</dbReference>
<dbReference type="PROSITE" id="PS50931">
    <property type="entry name" value="HTH_LYSR"/>
    <property type="match status" value="1"/>
</dbReference>
<reference evidence="6 7" key="1">
    <citation type="journal article" date="2018" name="Environ. Microbiol.">
        <title>Novel energy conservation strategies and behaviour of Pelotomaculum schinkii driving syntrophic propionate catabolism.</title>
        <authorList>
            <person name="Hidalgo-Ahumada C.A.P."/>
            <person name="Nobu M.K."/>
            <person name="Narihiro T."/>
            <person name="Tamaki H."/>
            <person name="Liu W.T."/>
            <person name="Kamagata Y."/>
            <person name="Stams A.J.M."/>
            <person name="Imachi H."/>
            <person name="Sousa D.Z."/>
        </authorList>
    </citation>
    <scope>NUCLEOTIDE SEQUENCE [LARGE SCALE GENOMIC DNA]</scope>
    <source>
        <strain evidence="6 7">MGP</strain>
    </source>
</reference>
<dbReference type="Pfam" id="PF03466">
    <property type="entry name" value="LysR_substrate"/>
    <property type="match status" value="1"/>
</dbReference>
<keyword evidence="3" id="KW-0238">DNA-binding</keyword>
<evidence type="ECO:0000256" key="3">
    <source>
        <dbReference type="ARBA" id="ARBA00023125"/>
    </source>
</evidence>
<dbReference type="InterPro" id="IPR000847">
    <property type="entry name" value="LysR_HTH_N"/>
</dbReference>
<keyword evidence="2" id="KW-0805">Transcription regulation</keyword>
<dbReference type="Gene3D" id="3.40.190.290">
    <property type="match status" value="1"/>
</dbReference>
<dbReference type="AlphaFoldDB" id="A0A4Y7RPW0"/>
<dbReference type="InterPro" id="IPR005119">
    <property type="entry name" value="LysR_subst-bd"/>
</dbReference>
<dbReference type="InterPro" id="IPR036388">
    <property type="entry name" value="WH-like_DNA-bd_sf"/>
</dbReference>
<evidence type="ECO:0000256" key="2">
    <source>
        <dbReference type="ARBA" id="ARBA00023015"/>
    </source>
</evidence>
<evidence type="ECO:0000256" key="4">
    <source>
        <dbReference type="ARBA" id="ARBA00023163"/>
    </source>
</evidence>
<name>A0A4Y7RPW0_9FIRM</name>
<accession>A0A4Y7RPW0</accession>
<comment type="similarity">
    <text evidence="1">Belongs to the LysR transcriptional regulatory family.</text>
</comment>
<dbReference type="Proteomes" id="UP000297597">
    <property type="component" value="Unassembled WGS sequence"/>
</dbReference>
<dbReference type="PANTHER" id="PTHR30419">
    <property type="entry name" value="HTH-TYPE TRANSCRIPTIONAL REGULATOR YBHD"/>
    <property type="match status" value="1"/>
</dbReference>
<protein>
    <submittedName>
        <fullName evidence="6">HTH-type transcriptional regulator GltC</fullName>
    </submittedName>
</protein>
<gene>
    <name evidence="6" type="primary">gltC_2</name>
    <name evidence="6" type="ORF">Pmgp_02058</name>
</gene>
<keyword evidence="7" id="KW-1185">Reference proteome</keyword>
<dbReference type="RefSeq" id="WP_134213898.1">
    <property type="nucleotide sequence ID" value="NZ_QFFZ01000020.1"/>
</dbReference>
<comment type="caution">
    <text evidence="6">The sequence shown here is derived from an EMBL/GenBank/DDBJ whole genome shotgun (WGS) entry which is preliminary data.</text>
</comment>
<evidence type="ECO:0000256" key="1">
    <source>
        <dbReference type="ARBA" id="ARBA00009437"/>
    </source>
</evidence>
<dbReference type="GO" id="GO:0003700">
    <property type="term" value="F:DNA-binding transcription factor activity"/>
    <property type="evidence" value="ECO:0007669"/>
    <property type="project" value="InterPro"/>
</dbReference>
<dbReference type="InterPro" id="IPR036390">
    <property type="entry name" value="WH_DNA-bd_sf"/>
</dbReference>
<dbReference type="OrthoDB" id="9803714at2"/>
<feature type="domain" description="HTH lysR-type" evidence="5">
    <location>
        <begin position="1"/>
        <end position="58"/>
    </location>
</feature>
<dbReference type="GO" id="GO:0005829">
    <property type="term" value="C:cytosol"/>
    <property type="evidence" value="ECO:0007669"/>
    <property type="project" value="TreeGrafter"/>
</dbReference>
<dbReference type="CDD" id="cd05466">
    <property type="entry name" value="PBP2_LTTR_substrate"/>
    <property type="match status" value="1"/>
</dbReference>
<dbReference type="EMBL" id="QFFZ01000020">
    <property type="protein sequence ID" value="TEB10891.1"/>
    <property type="molecule type" value="Genomic_DNA"/>
</dbReference>
<dbReference type="Pfam" id="PF00126">
    <property type="entry name" value="HTH_1"/>
    <property type="match status" value="1"/>
</dbReference>
<organism evidence="6 7">
    <name type="scientific">Pelotomaculum propionicicum</name>
    <dbReference type="NCBI Taxonomy" id="258475"/>
    <lineage>
        <taxon>Bacteria</taxon>
        <taxon>Bacillati</taxon>
        <taxon>Bacillota</taxon>
        <taxon>Clostridia</taxon>
        <taxon>Eubacteriales</taxon>
        <taxon>Desulfotomaculaceae</taxon>
        <taxon>Pelotomaculum</taxon>
    </lineage>
</organism>
<dbReference type="Gene3D" id="1.10.10.10">
    <property type="entry name" value="Winged helix-like DNA-binding domain superfamily/Winged helix DNA-binding domain"/>
    <property type="match status" value="1"/>
</dbReference>
<dbReference type="PRINTS" id="PR00039">
    <property type="entry name" value="HTHLYSR"/>
</dbReference>
<dbReference type="SUPFAM" id="SSF53850">
    <property type="entry name" value="Periplasmic binding protein-like II"/>
    <property type="match status" value="1"/>
</dbReference>
<evidence type="ECO:0000313" key="7">
    <source>
        <dbReference type="Proteomes" id="UP000297597"/>
    </source>
</evidence>
<evidence type="ECO:0000259" key="5">
    <source>
        <dbReference type="PROSITE" id="PS50931"/>
    </source>
</evidence>
<dbReference type="InterPro" id="IPR050950">
    <property type="entry name" value="HTH-type_LysR_regulators"/>
</dbReference>
<proteinExistence type="inferred from homology"/>